<proteinExistence type="predicted"/>
<keyword evidence="2" id="KW-0472">Membrane</keyword>
<evidence type="ECO:0000313" key="5">
    <source>
        <dbReference type="Proteomes" id="UP000243168"/>
    </source>
</evidence>
<keyword evidence="2" id="KW-0812">Transmembrane</keyword>
<dbReference type="EMBL" id="JTJS01000040">
    <property type="protein sequence ID" value="OBX09885.1"/>
    <property type="molecule type" value="Genomic_DNA"/>
</dbReference>
<dbReference type="Proteomes" id="UP000243168">
    <property type="component" value="Unassembled WGS sequence"/>
</dbReference>
<feature type="region of interest" description="Disordered" evidence="1">
    <location>
        <begin position="148"/>
        <end position="175"/>
    </location>
</feature>
<dbReference type="PATRIC" id="fig|505345.8.peg.922"/>
<name>A0A1A7Q8Y7_9PAST</name>
<accession>A0A1A7Q8Y7</accession>
<feature type="compositionally biased region" description="Low complexity" evidence="1">
    <location>
        <begin position="161"/>
        <end position="175"/>
    </location>
</feature>
<feature type="region of interest" description="Disordered" evidence="1">
    <location>
        <begin position="1"/>
        <end position="42"/>
    </location>
</feature>
<feature type="compositionally biased region" description="Low complexity" evidence="1">
    <location>
        <begin position="222"/>
        <end position="233"/>
    </location>
</feature>
<sequence>MSNIDKEQQPDQADNKQNELNLDFDEFEPITPKRATKAPEAAPSFLDKLKGLLPKKAAKQETAQPSFEPAQENNQAQYNEFDAEPVAVTKASAIKNLPTRYRRLAISLVVLLVIIGLFIWLKPNSQPVDNLQSQDNNLPIEFQPIDPNAAAEANTPPQPNATPEGATAPTTETATTTNDAAVTANATVNPTAQPAPVDNTPITTDAPTAANVAGSDSSSVTPAAPAEKPAQPALSQEQINQIEKKAYQEEQARLIAQAKARAEQRAREEFRAKQQQESRKAQALLNGKEVPVVEAKPVPRTAPKATTSSTASTSGGQSKMLTVPAGTSLMQVFRDNKLNIADVNAMTKANGAGNALSSFKPGDKVAVKVNNDGRVSELQLPNGSKFIRQSNGTYIYKK</sequence>
<keyword evidence="2" id="KW-1133">Transmembrane helix</keyword>
<feature type="transmembrane region" description="Helical" evidence="2">
    <location>
        <begin position="104"/>
        <end position="121"/>
    </location>
</feature>
<feature type="region of interest" description="Disordered" evidence="1">
    <location>
        <begin position="266"/>
        <end position="320"/>
    </location>
</feature>
<feature type="region of interest" description="Disordered" evidence="1">
    <location>
        <begin position="188"/>
        <end position="234"/>
    </location>
</feature>
<reference evidence="4 5" key="1">
    <citation type="submission" date="2014-11" db="EMBL/GenBank/DDBJ databases">
        <title>Pan-genome of Gallibacterium spp.</title>
        <authorList>
            <person name="Kudirkiene E."/>
            <person name="Bojesen A.M."/>
        </authorList>
    </citation>
    <scope>NUCLEOTIDE SEQUENCE [LARGE SCALE GENOMIC DNA]</scope>
    <source>
        <strain evidence="4 5">F298</strain>
    </source>
</reference>
<feature type="compositionally biased region" description="Basic and acidic residues" evidence="1">
    <location>
        <begin position="266"/>
        <end position="280"/>
    </location>
</feature>
<dbReference type="Gene3D" id="3.10.450.350">
    <property type="match status" value="1"/>
</dbReference>
<feature type="compositionally biased region" description="Basic and acidic residues" evidence="1">
    <location>
        <begin position="1"/>
        <end position="17"/>
    </location>
</feature>
<evidence type="ECO:0000256" key="2">
    <source>
        <dbReference type="SAM" id="Phobius"/>
    </source>
</evidence>
<dbReference type="AlphaFoldDB" id="A0A1A7Q8Y7"/>
<evidence type="ECO:0000313" key="4">
    <source>
        <dbReference type="EMBL" id="OBX09885.1"/>
    </source>
</evidence>
<feature type="compositionally biased region" description="Low complexity" evidence="1">
    <location>
        <begin position="288"/>
        <end position="314"/>
    </location>
</feature>
<protein>
    <submittedName>
        <fullName evidence="4">Opacity-associated protein A LysM-like domain-containing protein</fullName>
    </submittedName>
</protein>
<dbReference type="Pfam" id="PF04225">
    <property type="entry name" value="LysM_OapA"/>
    <property type="match status" value="1"/>
</dbReference>
<gene>
    <name evidence="4" type="ORF">QV07_04585</name>
</gene>
<evidence type="ECO:0000256" key="1">
    <source>
        <dbReference type="SAM" id="MobiDB-lite"/>
    </source>
</evidence>
<comment type="caution">
    <text evidence="4">The sequence shown here is derived from an EMBL/GenBank/DDBJ whole genome shotgun (WGS) entry which is preliminary data.</text>
</comment>
<evidence type="ECO:0000259" key="3">
    <source>
        <dbReference type="Pfam" id="PF04225"/>
    </source>
</evidence>
<feature type="domain" description="Opacity-associated protein A LysM-like" evidence="3">
    <location>
        <begin position="318"/>
        <end position="398"/>
    </location>
</feature>
<organism evidence="4 5">
    <name type="scientific">Gallibacterium genomosp. 3</name>
    <dbReference type="NCBI Taxonomy" id="505345"/>
    <lineage>
        <taxon>Bacteria</taxon>
        <taxon>Pseudomonadati</taxon>
        <taxon>Pseudomonadota</taxon>
        <taxon>Gammaproteobacteria</taxon>
        <taxon>Pasteurellales</taxon>
        <taxon>Pasteurellaceae</taxon>
        <taxon>Gallibacterium</taxon>
    </lineage>
</organism>
<dbReference type="InterPro" id="IPR007340">
    <property type="entry name" value="LysM_Opacity-associatedA"/>
</dbReference>
<dbReference type="GO" id="GO:0042834">
    <property type="term" value="F:peptidoglycan binding"/>
    <property type="evidence" value="ECO:0007669"/>
    <property type="project" value="InterPro"/>
</dbReference>
<dbReference type="RefSeq" id="WP_065234344.1">
    <property type="nucleotide sequence ID" value="NZ_JTJS01000040.1"/>
</dbReference>